<name>A0ABR0S7T3_9HYPO</name>
<evidence type="ECO:0000313" key="2">
    <source>
        <dbReference type="Proteomes" id="UP001338125"/>
    </source>
</evidence>
<dbReference type="SUPFAM" id="SSF56112">
    <property type="entry name" value="Protein kinase-like (PK-like)"/>
    <property type="match status" value="1"/>
</dbReference>
<protein>
    <recommendedName>
        <fullName evidence="3">Protein kinase domain-containing protein</fullName>
    </recommendedName>
</protein>
<comment type="caution">
    <text evidence="1">The sequence shown here is derived from an EMBL/GenBank/DDBJ whole genome shotgun (WGS) entry which is preliminary data.</text>
</comment>
<proteinExistence type="predicted"/>
<dbReference type="EMBL" id="JAVFKD010000016">
    <property type="protein sequence ID" value="KAK5987840.1"/>
    <property type="molecule type" value="Genomic_DNA"/>
</dbReference>
<evidence type="ECO:0008006" key="3">
    <source>
        <dbReference type="Google" id="ProtNLM"/>
    </source>
</evidence>
<accession>A0ABR0S7T3</accession>
<dbReference type="Gene3D" id="1.10.510.10">
    <property type="entry name" value="Transferase(Phosphotransferase) domain 1"/>
    <property type="match status" value="1"/>
</dbReference>
<evidence type="ECO:0000313" key="1">
    <source>
        <dbReference type="EMBL" id="KAK5987840.1"/>
    </source>
</evidence>
<gene>
    <name evidence="1" type="ORF">PT974_11974</name>
</gene>
<organism evidence="1 2">
    <name type="scientific">Cladobotryum mycophilum</name>
    <dbReference type="NCBI Taxonomy" id="491253"/>
    <lineage>
        <taxon>Eukaryota</taxon>
        <taxon>Fungi</taxon>
        <taxon>Dikarya</taxon>
        <taxon>Ascomycota</taxon>
        <taxon>Pezizomycotina</taxon>
        <taxon>Sordariomycetes</taxon>
        <taxon>Hypocreomycetidae</taxon>
        <taxon>Hypocreales</taxon>
        <taxon>Hypocreaceae</taxon>
        <taxon>Cladobotryum</taxon>
    </lineage>
</organism>
<sequence length="355" mass="39841">MDDIYESKGIRIESISSDEADGTALTFRYNGRHINVSLFKSAVSQDQEQGSNSRQETPLEDRLLRLLDRAVTADRPEDYKELTHEALDAMLDIGKGLFCQVVPPASLHNLDLHSLLYPEALDFCLETVDGRATISQIDPEEAVWVPEDEPDPGMITDFQADIRIPQYSSRDIQVQDVFHTRESSVSRVRVGGRDMLCKAVSIGLGDSNLERELVKLQNIWTACLDTGRTFRVPKIQAYVKHAESEAIIGFLSEWIPSSGVHGRTLSETDVFAVPAELRRKWADQIRETVNELHEIGVVWGDGKAANVIIDVNDDAWLIDFAGQWTRGWVDTRELVGTKEGDYQAVENIVGFLDLK</sequence>
<dbReference type="InterPro" id="IPR011009">
    <property type="entry name" value="Kinase-like_dom_sf"/>
</dbReference>
<keyword evidence="2" id="KW-1185">Reference proteome</keyword>
<reference evidence="1 2" key="1">
    <citation type="submission" date="2024-01" db="EMBL/GenBank/DDBJ databases">
        <title>Complete genome of Cladobotryum mycophilum ATHUM6906.</title>
        <authorList>
            <person name="Christinaki A.C."/>
            <person name="Myridakis A.I."/>
            <person name="Kouvelis V.N."/>
        </authorList>
    </citation>
    <scope>NUCLEOTIDE SEQUENCE [LARGE SCALE GENOMIC DNA]</scope>
    <source>
        <strain evidence="1 2">ATHUM6906</strain>
    </source>
</reference>
<dbReference type="Proteomes" id="UP001338125">
    <property type="component" value="Unassembled WGS sequence"/>
</dbReference>